<feature type="domain" description="SnoaL-like" evidence="1">
    <location>
        <begin position="26"/>
        <end position="144"/>
    </location>
</feature>
<reference evidence="2" key="1">
    <citation type="submission" date="2021-01" db="EMBL/GenBank/DDBJ databases">
        <title>Whole genome shotgun sequence of Virgisporangium ochraceum NBRC 16418.</title>
        <authorList>
            <person name="Komaki H."/>
            <person name="Tamura T."/>
        </authorList>
    </citation>
    <scope>NUCLEOTIDE SEQUENCE</scope>
    <source>
        <strain evidence="2">NBRC 16418</strain>
    </source>
</reference>
<name>A0A8J3ZQ50_9ACTN</name>
<organism evidence="2 3">
    <name type="scientific">Virgisporangium ochraceum</name>
    <dbReference type="NCBI Taxonomy" id="65505"/>
    <lineage>
        <taxon>Bacteria</taxon>
        <taxon>Bacillati</taxon>
        <taxon>Actinomycetota</taxon>
        <taxon>Actinomycetes</taxon>
        <taxon>Micromonosporales</taxon>
        <taxon>Micromonosporaceae</taxon>
        <taxon>Virgisporangium</taxon>
    </lineage>
</organism>
<dbReference type="AlphaFoldDB" id="A0A8J3ZQ50"/>
<dbReference type="Gene3D" id="3.10.450.50">
    <property type="match status" value="1"/>
</dbReference>
<dbReference type="EMBL" id="BOPH01000005">
    <property type="protein sequence ID" value="GIJ65510.1"/>
    <property type="molecule type" value="Genomic_DNA"/>
</dbReference>
<sequence length="154" mass="16869">MSPLVYRQMKRGTPHLLLEGVMTIAIEDRLAIVELIARHGHLVDNGGLHRSDELFDADAVFDLTDFGAGEVHGLEALYELARQLGDANPVGHHVTNTVLSELPGGEVLAQSKGIGVNADGTCGSVTYEDRLARRADGWRISHRRIRARRRPGVM</sequence>
<dbReference type="InterPro" id="IPR032710">
    <property type="entry name" value="NTF2-like_dom_sf"/>
</dbReference>
<protein>
    <recommendedName>
        <fullName evidence="1">SnoaL-like domain-containing protein</fullName>
    </recommendedName>
</protein>
<evidence type="ECO:0000259" key="1">
    <source>
        <dbReference type="Pfam" id="PF13577"/>
    </source>
</evidence>
<accession>A0A8J3ZQ50</accession>
<evidence type="ECO:0000313" key="3">
    <source>
        <dbReference type="Proteomes" id="UP000635606"/>
    </source>
</evidence>
<gene>
    <name evidence="2" type="ORF">Voc01_004270</name>
</gene>
<keyword evidence="3" id="KW-1185">Reference proteome</keyword>
<dbReference type="SUPFAM" id="SSF54427">
    <property type="entry name" value="NTF2-like"/>
    <property type="match status" value="1"/>
</dbReference>
<dbReference type="Pfam" id="PF13577">
    <property type="entry name" value="SnoaL_4"/>
    <property type="match status" value="1"/>
</dbReference>
<evidence type="ECO:0000313" key="2">
    <source>
        <dbReference type="EMBL" id="GIJ65510.1"/>
    </source>
</evidence>
<dbReference type="InterPro" id="IPR037401">
    <property type="entry name" value="SnoaL-like"/>
</dbReference>
<dbReference type="Proteomes" id="UP000635606">
    <property type="component" value="Unassembled WGS sequence"/>
</dbReference>
<comment type="caution">
    <text evidence="2">The sequence shown here is derived from an EMBL/GenBank/DDBJ whole genome shotgun (WGS) entry which is preliminary data.</text>
</comment>
<proteinExistence type="predicted"/>